<dbReference type="SUPFAM" id="SSF161084">
    <property type="entry name" value="MAPEG domain-like"/>
    <property type="match status" value="1"/>
</dbReference>
<organism evidence="6 7">
    <name type="scientific">Tieghemiomyces parasiticus</name>
    <dbReference type="NCBI Taxonomy" id="78921"/>
    <lineage>
        <taxon>Eukaryota</taxon>
        <taxon>Fungi</taxon>
        <taxon>Fungi incertae sedis</taxon>
        <taxon>Zoopagomycota</taxon>
        <taxon>Kickxellomycotina</taxon>
        <taxon>Dimargaritomycetes</taxon>
        <taxon>Dimargaritales</taxon>
        <taxon>Dimargaritaceae</taxon>
        <taxon>Tieghemiomyces</taxon>
    </lineage>
</organism>
<evidence type="ECO:0000256" key="4">
    <source>
        <dbReference type="ARBA" id="ARBA00023136"/>
    </source>
</evidence>
<gene>
    <name evidence="6" type="ORF">IWQ60_009508</name>
</gene>
<dbReference type="OrthoDB" id="2122304at2759"/>
<keyword evidence="2 5" id="KW-0812">Transmembrane</keyword>
<dbReference type="InterPro" id="IPR001129">
    <property type="entry name" value="Membr-assoc_MAPEG"/>
</dbReference>
<dbReference type="Pfam" id="PF01124">
    <property type="entry name" value="MAPEG"/>
    <property type="match status" value="1"/>
</dbReference>
<dbReference type="Gene3D" id="1.20.120.550">
    <property type="entry name" value="Membrane associated eicosanoid/glutathione metabolism-like domain"/>
    <property type="match status" value="1"/>
</dbReference>
<dbReference type="AlphaFoldDB" id="A0A9W8DPG1"/>
<evidence type="ECO:0000256" key="5">
    <source>
        <dbReference type="SAM" id="Phobius"/>
    </source>
</evidence>
<keyword evidence="7" id="KW-1185">Reference proteome</keyword>
<dbReference type="GO" id="GO:0016020">
    <property type="term" value="C:membrane"/>
    <property type="evidence" value="ECO:0007669"/>
    <property type="project" value="UniProtKB-SubCell"/>
</dbReference>
<evidence type="ECO:0000256" key="1">
    <source>
        <dbReference type="ARBA" id="ARBA00004370"/>
    </source>
</evidence>
<evidence type="ECO:0008006" key="8">
    <source>
        <dbReference type="Google" id="ProtNLM"/>
    </source>
</evidence>
<dbReference type="Proteomes" id="UP001150569">
    <property type="component" value="Unassembled WGS sequence"/>
</dbReference>
<evidence type="ECO:0000313" key="6">
    <source>
        <dbReference type="EMBL" id="KAJ1912770.1"/>
    </source>
</evidence>
<feature type="transmembrane region" description="Helical" evidence="5">
    <location>
        <begin position="90"/>
        <end position="110"/>
    </location>
</feature>
<proteinExistence type="predicted"/>
<dbReference type="PANTHER" id="PTHR35371:SF1">
    <property type="entry name" value="BLR7753 PROTEIN"/>
    <property type="match status" value="1"/>
</dbReference>
<comment type="subcellular location">
    <subcellularLocation>
        <location evidence="1">Membrane</location>
    </subcellularLocation>
</comment>
<protein>
    <recommendedName>
        <fullName evidence="8">MAPEG family protein</fullName>
    </recommendedName>
</protein>
<dbReference type="EMBL" id="JANBPT010000802">
    <property type="protein sequence ID" value="KAJ1912770.1"/>
    <property type="molecule type" value="Genomic_DNA"/>
</dbReference>
<keyword evidence="4 5" id="KW-0472">Membrane</keyword>
<sequence>MFATESEKIQFGCVFAAFLLWVITLFPLYHSRSRSDGNYNHNTPRATPAGVVADRDHRAAGAHLNQFEAFTLFTLAVYFNRFGAGSHRGANILCIIFVAARAFYIIAYLWGKGAVRTFFWTIGFLATFVLFILPFATNY</sequence>
<evidence type="ECO:0000256" key="2">
    <source>
        <dbReference type="ARBA" id="ARBA00022692"/>
    </source>
</evidence>
<dbReference type="PANTHER" id="PTHR35371">
    <property type="entry name" value="INNER MEMBRANE PROTEIN"/>
    <property type="match status" value="1"/>
</dbReference>
<feature type="transmembrane region" description="Helical" evidence="5">
    <location>
        <begin position="12"/>
        <end position="30"/>
    </location>
</feature>
<dbReference type="InterPro" id="IPR023352">
    <property type="entry name" value="MAPEG-like_dom_sf"/>
</dbReference>
<reference evidence="6" key="1">
    <citation type="submission" date="2022-07" db="EMBL/GenBank/DDBJ databases">
        <title>Phylogenomic reconstructions and comparative analyses of Kickxellomycotina fungi.</title>
        <authorList>
            <person name="Reynolds N.K."/>
            <person name="Stajich J.E."/>
            <person name="Barry K."/>
            <person name="Grigoriev I.V."/>
            <person name="Crous P."/>
            <person name="Smith M.E."/>
        </authorList>
    </citation>
    <scope>NUCLEOTIDE SEQUENCE</scope>
    <source>
        <strain evidence="6">RSA 861</strain>
    </source>
</reference>
<name>A0A9W8DPG1_9FUNG</name>
<feature type="transmembrane region" description="Helical" evidence="5">
    <location>
        <begin position="117"/>
        <end position="136"/>
    </location>
</feature>
<comment type="caution">
    <text evidence="6">The sequence shown here is derived from an EMBL/GenBank/DDBJ whole genome shotgun (WGS) entry which is preliminary data.</text>
</comment>
<keyword evidence="3 5" id="KW-1133">Transmembrane helix</keyword>
<evidence type="ECO:0000256" key="3">
    <source>
        <dbReference type="ARBA" id="ARBA00022989"/>
    </source>
</evidence>
<evidence type="ECO:0000313" key="7">
    <source>
        <dbReference type="Proteomes" id="UP001150569"/>
    </source>
</evidence>
<accession>A0A9W8DPG1</accession>